<name>A0A1X9M869_9BACI</name>
<sequence precursor="true">MRKFGYMVIGGVFTLIISMGLITFADTSSSVELELSNDNDKDLAEVVEVQQVNESPVILTGPLEEEEETTQLSDEQDREHISEPKSFLKELEKLEVKLESDQTKIEIKQERKKNNIKSEVEIELKNEKMKLKDQRAEEFLEELFATIEIESNKDLEKIADQLLNEFQMNPHAVEIELKVKNLDGRKYKLEIEN</sequence>
<feature type="coiled-coil region" evidence="1">
    <location>
        <begin position="91"/>
        <end position="137"/>
    </location>
</feature>
<dbReference type="AlphaFoldDB" id="A0A1X9M869"/>
<dbReference type="InterPro" id="IPR025623">
    <property type="entry name" value="YusW"/>
</dbReference>
<evidence type="ECO:0000256" key="2">
    <source>
        <dbReference type="SAM" id="Phobius"/>
    </source>
</evidence>
<protein>
    <recommendedName>
        <fullName evidence="5">YusW-like protein</fullName>
    </recommendedName>
</protein>
<gene>
    <name evidence="3" type="ORF">BkAM31D_06830</name>
</gene>
<dbReference type="Pfam" id="PF14039">
    <property type="entry name" value="YusW"/>
    <property type="match status" value="1"/>
</dbReference>
<keyword evidence="2" id="KW-0472">Membrane</keyword>
<evidence type="ECO:0000313" key="4">
    <source>
        <dbReference type="Proteomes" id="UP000193006"/>
    </source>
</evidence>
<evidence type="ECO:0000256" key="1">
    <source>
        <dbReference type="SAM" id="Coils"/>
    </source>
</evidence>
<dbReference type="STRING" id="199441.BkAM31D_06830"/>
<keyword evidence="1" id="KW-0175">Coiled coil</keyword>
<keyword evidence="4" id="KW-1185">Reference proteome</keyword>
<evidence type="ECO:0000313" key="3">
    <source>
        <dbReference type="EMBL" id="ARK29597.1"/>
    </source>
</evidence>
<reference evidence="3 4" key="1">
    <citation type="submission" date="2017-04" db="EMBL/GenBank/DDBJ databases">
        <title>Bacillus krulwichiae AM31D Genome sequencing and assembly.</title>
        <authorList>
            <person name="Krulwich T.A."/>
            <person name="Anastor L."/>
            <person name="Ehrlich R."/>
            <person name="Ehrlich G.D."/>
            <person name="Janto B."/>
        </authorList>
    </citation>
    <scope>NUCLEOTIDE SEQUENCE [LARGE SCALE GENOMIC DNA]</scope>
    <source>
        <strain evidence="3 4">AM31D</strain>
    </source>
</reference>
<feature type="transmembrane region" description="Helical" evidence="2">
    <location>
        <begin position="6"/>
        <end position="25"/>
    </location>
</feature>
<dbReference type="Proteomes" id="UP000193006">
    <property type="component" value="Chromosome"/>
</dbReference>
<accession>A0A1X9M869</accession>
<evidence type="ECO:0008006" key="5">
    <source>
        <dbReference type="Google" id="ProtNLM"/>
    </source>
</evidence>
<proteinExistence type="predicted"/>
<dbReference type="KEGG" id="bkw:BkAM31D_06830"/>
<keyword evidence="2" id="KW-0812">Transmembrane</keyword>
<keyword evidence="2" id="KW-1133">Transmembrane helix</keyword>
<organism evidence="3 4">
    <name type="scientific">Halalkalibacter krulwichiae</name>
    <dbReference type="NCBI Taxonomy" id="199441"/>
    <lineage>
        <taxon>Bacteria</taxon>
        <taxon>Bacillati</taxon>
        <taxon>Bacillota</taxon>
        <taxon>Bacilli</taxon>
        <taxon>Bacillales</taxon>
        <taxon>Bacillaceae</taxon>
        <taxon>Halalkalibacter</taxon>
    </lineage>
</organism>
<dbReference type="EMBL" id="CP020814">
    <property type="protein sequence ID" value="ARK29597.1"/>
    <property type="molecule type" value="Genomic_DNA"/>
</dbReference>
<dbReference type="RefSeq" id="WP_066154316.1">
    <property type="nucleotide sequence ID" value="NZ_CP020814.1"/>
</dbReference>